<evidence type="ECO:0000256" key="3">
    <source>
        <dbReference type="ARBA" id="ARBA00023163"/>
    </source>
</evidence>
<dbReference type="SMART" id="SM00345">
    <property type="entry name" value="HTH_GNTR"/>
    <property type="match status" value="1"/>
</dbReference>
<dbReference type="AlphaFoldDB" id="Q2SHE3"/>
<sequence>MSTAAVYKTRTQMVADILRKKILSGEIVAGEPLRQDAIAKEFKVSRIPVREALLQLEAQGLVCFEPHKGATATELRPSEIRELFELRALIECHVLEQAIDNMTDQDLAAAEKILKAFEEAVESGDQVESWSELNYELHAALYQPANLPQAMEVVRSLNIKSDRYIRLQLLFTTGIEKAEREHADLLEFCRQRDKKAASALLKKHILEAGQAIHDLLSEQAGGASH</sequence>
<dbReference type="Pfam" id="PF00392">
    <property type="entry name" value="GntR"/>
    <property type="match status" value="1"/>
</dbReference>
<reference evidence="5 6" key="1">
    <citation type="journal article" date="2005" name="Nucleic Acids Res.">
        <title>Genomic blueprint of Hahella chejuensis, a marine microbe producing an algicidal agent.</title>
        <authorList>
            <person name="Jeong H."/>
            <person name="Yim J.H."/>
            <person name="Lee C."/>
            <person name="Choi S.-H."/>
            <person name="Park Y.K."/>
            <person name="Yoon S.H."/>
            <person name="Hur C.-G."/>
            <person name="Kang H.-Y."/>
            <person name="Kim D."/>
            <person name="Lee H.H."/>
            <person name="Park K.H."/>
            <person name="Park S.-H."/>
            <person name="Park H.-S."/>
            <person name="Lee H.K."/>
            <person name="Oh T.K."/>
            <person name="Kim J.F."/>
        </authorList>
    </citation>
    <scope>NUCLEOTIDE SEQUENCE [LARGE SCALE GENOMIC DNA]</scope>
    <source>
        <strain evidence="5 6">KCTC 2396</strain>
    </source>
</reference>
<dbReference type="SUPFAM" id="SSF46785">
    <property type="entry name" value="Winged helix' DNA-binding domain"/>
    <property type="match status" value="1"/>
</dbReference>
<keyword evidence="3" id="KW-0804">Transcription</keyword>
<dbReference type="GO" id="GO:0003677">
    <property type="term" value="F:DNA binding"/>
    <property type="evidence" value="ECO:0007669"/>
    <property type="project" value="UniProtKB-KW"/>
</dbReference>
<keyword evidence="1" id="KW-0805">Transcription regulation</keyword>
<dbReference type="InterPro" id="IPR000524">
    <property type="entry name" value="Tscrpt_reg_HTH_GntR"/>
</dbReference>
<proteinExistence type="predicted"/>
<name>Q2SHE3_HAHCH</name>
<dbReference type="CDD" id="cd07377">
    <property type="entry name" value="WHTH_GntR"/>
    <property type="match status" value="1"/>
</dbReference>
<dbReference type="KEGG" id="hch:HCH_03168"/>
<dbReference type="PROSITE" id="PS50949">
    <property type="entry name" value="HTH_GNTR"/>
    <property type="match status" value="1"/>
</dbReference>
<dbReference type="PANTHER" id="PTHR43537:SF41">
    <property type="entry name" value="TRANSCRIPTIONAL REGULATORY PROTEIN"/>
    <property type="match status" value="1"/>
</dbReference>
<dbReference type="SMART" id="SM00895">
    <property type="entry name" value="FCD"/>
    <property type="match status" value="1"/>
</dbReference>
<dbReference type="Gene3D" id="1.10.10.10">
    <property type="entry name" value="Winged helix-like DNA-binding domain superfamily/Winged helix DNA-binding domain"/>
    <property type="match status" value="1"/>
</dbReference>
<evidence type="ECO:0000313" key="5">
    <source>
        <dbReference type="EMBL" id="ABC29931.1"/>
    </source>
</evidence>
<dbReference type="Pfam" id="PF07729">
    <property type="entry name" value="FCD"/>
    <property type="match status" value="1"/>
</dbReference>
<evidence type="ECO:0000256" key="1">
    <source>
        <dbReference type="ARBA" id="ARBA00023015"/>
    </source>
</evidence>
<accession>Q2SHE3</accession>
<dbReference type="InterPro" id="IPR036390">
    <property type="entry name" value="WH_DNA-bd_sf"/>
</dbReference>
<dbReference type="Proteomes" id="UP000000238">
    <property type="component" value="Chromosome"/>
</dbReference>
<dbReference type="OrthoDB" id="9799812at2"/>
<evidence type="ECO:0000259" key="4">
    <source>
        <dbReference type="PROSITE" id="PS50949"/>
    </source>
</evidence>
<organism evidence="5 6">
    <name type="scientific">Hahella chejuensis (strain KCTC 2396)</name>
    <dbReference type="NCBI Taxonomy" id="349521"/>
    <lineage>
        <taxon>Bacteria</taxon>
        <taxon>Pseudomonadati</taxon>
        <taxon>Pseudomonadota</taxon>
        <taxon>Gammaproteobacteria</taxon>
        <taxon>Oceanospirillales</taxon>
        <taxon>Hahellaceae</taxon>
        <taxon>Hahella</taxon>
    </lineage>
</organism>
<dbReference type="InterPro" id="IPR011711">
    <property type="entry name" value="GntR_C"/>
</dbReference>
<dbReference type="Gene3D" id="1.20.120.530">
    <property type="entry name" value="GntR ligand-binding domain-like"/>
    <property type="match status" value="1"/>
</dbReference>
<keyword evidence="6" id="KW-1185">Reference proteome</keyword>
<dbReference type="EMBL" id="CP000155">
    <property type="protein sequence ID" value="ABC29931.1"/>
    <property type="molecule type" value="Genomic_DNA"/>
</dbReference>
<dbReference type="HOGENOM" id="CLU_017584_5_4_6"/>
<dbReference type="InterPro" id="IPR036388">
    <property type="entry name" value="WH-like_DNA-bd_sf"/>
</dbReference>
<dbReference type="STRING" id="349521.HCH_03168"/>
<dbReference type="PANTHER" id="PTHR43537">
    <property type="entry name" value="TRANSCRIPTIONAL REGULATOR, GNTR FAMILY"/>
    <property type="match status" value="1"/>
</dbReference>
<feature type="domain" description="HTH gntR-type" evidence="4">
    <location>
        <begin position="8"/>
        <end position="75"/>
    </location>
</feature>
<dbReference type="RefSeq" id="WP_011397000.1">
    <property type="nucleotide sequence ID" value="NC_007645.1"/>
</dbReference>
<gene>
    <name evidence="5" type="ordered locus">HCH_03168</name>
</gene>
<dbReference type="eggNOG" id="COG1802">
    <property type="taxonomic scope" value="Bacteria"/>
</dbReference>
<protein>
    <submittedName>
        <fullName evidence="5">Transcriptional regulator</fullName>
    </submittedName>
</protein>
<dbReference type="SUPFAM" id="SSF48008">
    <property type="entry name" value="GntR ligand-binding domain-like"/>
    <property type="match status" value="1"/>
</dbReference>
<dbReference type="GO" id="GO:0003700">
    <property type="term" value="F:DNA-binding transcription factor activity"/>
    <property type="evidence" value="ECO:0007669"/>
    <property type="project" value="InterPro"/>
</dbReference>
<keyword evidence="2" id="KW-0238">DNA-binding</keyword>
<evidence type="ECO:0000313" key="6">
    <source>
        <dbReference type="Proteomes" id="UP000000238"/>
    </source>
</evidence>
<dbReference type="InterPro" id="IPR008920">
    <property type="entry name" value="TF_FadR/GntR_C"/>
</dbReference>
<evidence type="ECO:0000256" key="2">
    <source>
        <dbReference type="ARBA" id="ARBA00023125"/>
    </source>
</evidence>